<evidence type="ECO:0000256" key="2">
    <source>
        <dbReference type="ARBA" id="ARBA00010147"/>
    </source>
</evidence>
<dbReference type="Pfam" id="PF22633">
    <property type="entry name" value="F5_F8_type_C_2"/>
    <property type="match status" value="1"/>
</dbReference>
<keyword evidence="4" id="KW-0479">Metal-binding</keyword>
<evidence type="ECO:0000259" key="9">
    <source>
        <dbReference type="PROSITE" id="PS50948"/>
    </source>
</evidence>
<evidence type="ECO:0000256" key="8">
    <source>
        <dbReference type="SAM" id="SignalP"/>
    </source>
</evidence>
<keyword evidence="10" id="KW-1185">Reference proteome</keyword>
<dbReference type="Pfam" id="PF00024">
    <property type="entry name" value="PAN_1"/>
    <property type="match status" value="1"/>
</dbReference>
<dbReference type="Gene3D" id="3.50.4.10">
    <property type="entry name" value="Hepatocyte Growth Factor"/>
    <property type="match status" value="1"/>
</dbReference>
<organism evidence="10 11">
    <name type="scientific">Biomphalaria glabrata</name>
    <name type="common">Bloodfluke planorb</name>
    <name type="synonym">Freshwater snail</name>
    <dbReference type="NCBI Taxonomy" id="6526"/>
    <lineage>
        <taxon>Eukaryota</taxon>
        <taxon>Metazoa</taxon>
        <taxon>Spiralia</taxon>
        <taxon>Lophotrochozoa</taxon>
        <taxon>Mollusca</taxon>
        <taxon>Gastropoda</taxon>
        <taxon>Heterobranchia</taxon>
        <taxon>Euthyneura</taxon>
        <taxon>Panpulmonata</taxon>
        <taxon>Hygrophila</taxon>
        <taxon>Lymnaeoidea</taxon>
        <taxon>Planorbidae</taxon>
        <taxon>Biomphalaria</taxon>
    </lineage>
</organism>
<feature type="chain" id="PRO_5040832960" evidence="8">
    <location>
        <begin position="21"/>
        <end position="258"/>
    </location>
</feature>
<accession>A0A9W2YWQ4</accession>
<dbReference type="InterPro" id="IPR006585">
    <property type="entry name" value="FTP1"/>
</dbReference>
<dbReference type="GO" id="GO:0042806">
    <property type="term" value="F:fucose binding"/>
    <property type="evidence" value="ECO:0007669"/>
    <property type="project" value="UniProtKB-ARBA"/>
</dbReference>
<dbReference type="RefSeq" id="XP_055867137.1">
    <property type="nucleotide sequence ID" value="XM_056011162.1"/>
</dbReference>
<keyword evidence="5" id="KW-0430">Lectin</keyword>
<feature type="signal peptide" evidence="8">
    <location>
        <begin position="1"/>
        <end position="20"/>
    </location>
</feature>
<dbReference type="Gene3D" id="2.60.120.260">
    <property type="entry name" value="Galactose-binding domain-like"/>
    <property type="match status" value="1"/>
</dbReference>
<evidence type="ECO:0000256" key="5">
    <source>
        <dbReference type="ARBA" id="ARBA00022734"/>
    </source>
</evidence>
<feature type="domain" description="Apple" evidence="9">
    <location>
        <begin position="166"/>
        <end position="257"/>
    </location>
</feature>
<dbReference type="SMART" id="SM00607">
    <property type="entry name" value="FTP"/>
    <property type="match status" value="1"/>
</dbReference>
<dbReference type="PANTHER" id="PTHR45713">
    <property type="entry name" value="FTP DOMAIN-CONTAINING PROTEIN"/>
    <property type="match status" value="1"/>
</dbReference>
<dbReference type="GeneID" id="106060392"/>
<dbReference type="GO" id="GO:0010185">
    <property type="term" value="P:regulation of cellular defense response"/>
    <property type="evidence" value="ECO:0007669"/>
    <property type="project" value="UniProtKB-ARBA"/>
</dbReference>
<evidence type="ECO:0000256" key="3">
    <source>
        <dbReference type="ARBA" id="ARBA00011233"/>
    </source>
</evidence>
<evidence type="ECO:0000313" key="11">
    <source>
        <dbReference type="RefSeq" id="XP_055867137.1"/>
    </source>
</evidence>
<keyword evidence="7" id="KW-1015">Disulfide bond</keyword>
<dbReference type="InterPro" id="IPR051941">
    <property type="entry name" value="BG_Antigen-Binding_Lectin"/>
</dbReference>
<dbReference type="GO" id="GO:0046872">
    <property type="term" value="F:metal ion binding"/>
    <property type="evidence" value="ECO:0007669"/>
    <property type="project" value="UniProtKB-KW"/>
</dbReference>
<proteinExistence type="inferred from homology"/>
<sequence>MTTLVVYLFVMIMVDEDIEALYNVARFKPAVQCNNLGEYYAYLGVDGNYDPNAFNNHCQHTYEFYNPWWMVDLCGQFVIEKIQLTNRQDVYLGKQTAYRLRNFFIEIFPKDPRQYANFTNVYGQVCYQQVEPLGPATFNFTCPSPIVGRYVRIVMRNNVSEVLHTCEMEVLVSSASQEEIYFKKQKNTKLLDTPFATLTNSDYFRCLQKCLQRKYTDYCTAFNWVTSTRSCQLFSVNPVLALNLTSAVGTHFYIQSQK</sequence>
<keyword evidence="8" id="KW-0732">Signal</keyword>
<dbReference type="AlphaFoldDB" id="A0A9W2YWQ4"/>
<dbReference type="SMART" id="SM00473">
    <property type="entry name" value="PAN_AP"/>
    <property type="match status" value="1"/>
</dbReference>
<gene>
    <name evidence="11" type="primary">LOC106060392</name>
</gene>
<dbReference type="GO" id="GO:0001868">
    <property type="term" value="P:regulation of complement activation, lectin pathway"/>
    <property type="evidence" value="ECO:0007669"/>
    <property type="project" value="UniProtKB-ARBA"/>
</dbReference>
<dbReference type="PANTHER" id="PTHR45713:SF6">
    <property type="entry name" value="F5_8 TYPE C DOMAIN-CONTAINING PROTEIN"/>
    <property type="match status" value="1"/>
</dbReference>
<dbReference type="SUPFAM" id="SSF49785">
    <property type="entry name" value="Galactose-binding domain-like"/>
    <property type="match status" value="1"/>
</dbReference>
<comment type="similarity">
    <text evidence="2">Belongs to the fucolectin family.</text>
</comment>
<dbReference type="InterPro" id="IPR003609">
    <property type="entry name" value="Pan_app"/>
</dbReference>
<dbReference type="SUPFAM" id="SSF57414">
    <property type="entry name" value="Hairpin loop containing domain-like"/>
    <property type="match status" value="1"/>
</dbReference>
<dbReference type="OrthoDB" id="6050712at2759"/>
<name>A0A9W2YWQ4_BIOGL</name>
<dbReference type="PROSITE" id="PS50948">
    <property type="entry name" value="PAN"/>
    <property type="match status" value="1"/>
</dbReference>
<keyword evidence="6" id="KW-0106">Calcium</keyword>
<reference evidence="11" key="1">
    <citation type="submission" date="2025-08" db="UniProtKB">
        <authorList>
            <consortium name="RefSeq"/>
        </authorList>
    </citation>
    <scope>IDENTIFICATION</scope>
</reference>
<dbReference type="Proteomes" id="UP001165740">
    <property type="component" value="Chromosome 14"/>
</dbReference>
<dbReference type="OMA" id="LECATVC"/>
<evidence type="ECO:0000256" key="6">
    <source>
        <dbReference type="ARBA" id="ARBA00022837"/>
    </source>
</evidence>
<evidence type="ECO:0000256" key="7">
    <source>
        <dbReference type="ARBA" id="ARBA00023157"/>
    </source>
</evidence>
<comment type="function">
    <text evidence="1">Acts as a defensive agent. Recognizes blood group fucosylated oligosaccharides including A, B, H and Lewis B-type antigens. Does not recognize Lewis A antigen and has low affinity for monovalent haptens.</text>
</comment>
<evidence type="ECO:0000256" key="4">
    <source>
        <dbReference type="ARBA" id="ARBA00022723"/>
    </source>
</evidence>
<evidence type="ECO:0000313" key="10">
    <source>
        <dbReference type="Proteomes" id="UP001165740"/>
    </source>
</evidence>
<protein>
    <submittedName>
        <fullName evidence="11">Fucolectin-6-like</fullName>
    </submittedName>
</protein>
<dbReference type="InterPro" id="IPR008979">
    <property type="entry name" value="Galactose-bd-like_sf"/>
</dbReference>
<comment type="subunit">
    <text evidence="3">Homotrimer.</text>
</comment>
<evidence type="ECO:0000256" key="1">
    <source>
        <dbReference type="ARBA" id="ARBA00002219"/>
    </source>
</evidence>